<feature type="transmembrane region" description="Helical" evidence="1">
    <location>
        <begin position="123"/>
        <end position="144"/>
    </location>
</feature>
<keyword evidence="2" id="KW-0732">Signal</keyword>
<protein>
    <recommendedName>
        <fullName evidence="5">DUF1648 domain-containing protein</fullName>
    </recommendedName>
</protein>
<dbReference type="RefSeq" id="WP_185276944.1">
    <property type="nucleotide sequence ID" value="NZ_CP043641.1"/>
</dbReference>
<evidence type="ECO:0000256" key="1">
    <source>
        <dbReference type="SAM" id="Phobius"/>
    </source>
</evidence>
<reference evidence="4" key="1">
    <citation type="submission" date="2019-09" db="EMBL/GenBank/DDBJ databases">
        <title>Antimicrobial potential of Antarctic Bacteria.</title>
        <authorList>
            <person name="Benaud N."/>
            <person name="Edwards R.J."/>
            <person name="Ferrari B.C."/>
        </authorList>
    </citation>
    <scope>NUCLEOTIDE SEQUENCE [LARGE SCALE GENOMIC DNA]</scope>
    <source>
        <strain evidence="4">INR9</strain>
    </source>
</reference>
<dbReference type="AlphaFoldDB" id="A0A7G6Y5K9"/>
<accession>A0A7G6Y5K9</accession>
<keyword evidence="1" id="KW-0812">Transmembrane</keyword>
<feature type="transmembrane region" description="Helical" evidence="1">
    <location>
        <begin position="58"/>
        <end position="79"/>
    </location>
</feature>
<dbReference type="EMBL" id="CP043641">
    <property type="protein sequence ID" value="QNE33774.1"/>
    <property type="molecule type" value="Genomic_DNA"/>
</dbReference>
<sequence>MSRPTAHARRLAAAAAVLLPAALALASLAAWGPGLPPAIGTHWSSPGPADRTTPTDEFFAGTFAVAAIAAVIGATAALLPQAHPLARRLILLATGSVSAIAAAQWLVSTWLTIRAGDPTQAVLGAWILVPFAAFAYGVIPLLLAPPPRPARISP</sequence>
<evidence type="ECO:0000313" key="4">
    <source>
        <dbReference type="Proteomes" id="UP000515511"/>
    </source>
</evidence>
<evidence type="ECO:0000256" key="2">
    <source>
        <dbReference type="SAM" id="SignalP"/>
    </source>
</evidence>
<organism evidence="3 4">
    <name type="scientific">Leifsonia shinshuensis</name>
    <dbReference type="NCBI Taxonomy" id="150026"/>
    <lineage>
        <taxon>Bacteria</taxon>
        <taxon>Bacillati</taxon>
        <taxon>Actinomycetota</taxon>
        <taxon>Actinomycetes</taxon>
        <taxon>Micrococcales</taxon>
        <taxon>Microbacteriaceae</taxon>
        <taxon>Leifsonia</taxon>
    </lineage>
</organism>
<gene>
    <name evidence="3" type="ORF">F1C12_00520</name>
</gene>
<evidence type="ECO:0000313" key="3">
    <source>
        <dbReference type="EMBL" id="QNE33774.1"/>
    </source>
</evidence>
<proteinExistence type="predicted"/>
<name>A0A7G6Y5K9_9MICO</name>
<feature type="signal peptide" evidence="2">
    <location>
        <begin position="1"/>
        <end position="29"/>
    </location>
</feature>
<dbReference type="KEGG" id="lse:F1C12_00520"/>
<evidence type="ECO:0008006" key="5">
    <source>
        <dbReference type="Google" id="ProtNLM"/>
    </source>
</evidence>
<keyword evidence="1" id="KW-1133">Transmembrane helix</keyword>
<dbReference type="Proteomes" id="UP000515511">
    <property type="component" value="Chromosome"/>
</dbReference>
<feature type="chain" id="PRO_5029015672" description="DUF1648 domain-containing protein" evidence="2">
    <location>
        <begin position="30"/>
        <end position="154"/>
    </location>
</feature>
<keyword evidence="1" id="KW-0472">Membrane</keyword>
<feature type="transmembrane region" description="Helical" evidence="1">
    <location>
        <begin position="91"/>
        <end position="111"/>
    </location>
</feature>